<protein>
    <recommendedName>
        <fullName evidence="3">Nucleotidyltransferase</fullName>
    </recommendedName>
</protein>
<dbReference type="PANTHER" id="PTHR34817:SF2">
    <property type="entry name" value="NUCLEOTIDYLTRANSFERASE"/>
    <property type="match status" value="1"/>
</dbReference>
<reference evidence="1 2" key="1">
    <citation type="submission" date="2019-03" db="EMBL/GenBank/DDBJ databases">
        <title>Subsurface microbial communities from deep shales in Ohio and West Virginia, USA.</title>
        <authorList>
            <person name="Wrighton K."/>
        </authorList>
    </citation>
    <scope>NUCLEOTIDE SEQUENCE [LARGE SCALE GENOMIC DNA]</scope>
    <source>
        <strain evidence="1 2">MSL 6dP</strain>
    </source>
</reference>
<sequence length="259" mass="30853">MYNQIISKLRDIEEENNIRILYAVEAGSRAWGGSSEASDYDVRFIYVHPIEWYLSIEEKEDYIDLPINNLIDLHGWDLQKALKLFRKSNPSILEWLHSSSIYIEDSTLIDRLRRLSRDYFSPKALLYHYLNMAKANYKKYLGENKINLKKYLYMILPLLACSYIKNNKKIPVMNFYNLMNSELNNSILLEEISSLLVQKKSAKYNEEILRLDIIDDFLETQINYYQEYVLKVEGKDPIDYDCLDKLFQRALEEIWRLSL</sequence>
<dbReference type="EMBL" id="SOEG01000004">
    <property type="protein sequence ID" value="TDX52974.1"/>
    <property type="molecule type" value="Genomic_DNA"/>
</dbReference>
<dbReference type="PANTHER" id="PTHR34817">
    <property type="entry name" value="NUCLEOTIDYLTRANSFERASE"/>
    <property type="match status" value="1"/>
</dbReference>
<proteinExistence type="predicted"/>
<keyword evidence="2" id="KW-1185">Reference proteome</keyword>
<dbReference type="RefSeq" id="WP_134115223.1">
    <property type="nucleotide sequence ID" value="NZ_SOEG01000004.1"/>
</dbReference>
<dbReference type="InterPro" id="IPR018775">
    <property type="entry name" value="RlaP"/>
</dbReference>
<evidence type="ECO:0008006" key="3">
    <source>
        <dbReference type="Google" id="ProtNLM"/>
    </source>
</evidence>
<dbReference type="AlphaFoldDB" id="A0A4R8H0X5"/>
<organism evidence="1 2">
    <name type="scientific">Orenia marismortui</name>
    <dbReference type="NCBI Taxonomy" id="46469"/>
    <lineage>
        <taxon>Bacteria</taxon>
        <taxon>Bacillati</taxon>
        <taxon>Bacillota</taxon>
        <taxon>Clostridia</taxon>
        <taxon>Halanaerobiales</taxon>
        <taxon>Halobacteroidaceae</taxon>
        <taxon>Orenia</taxon>
    </lineage>
</organism>
<evidence type="ECO:0000313" key="1">
    <source>
        <dbReference type="EMBL" id="TDX52974.1"/>
    </source>
</evidence>
<dbReference type="STRING" id="926561.GCA_000379025_00434"/>
<gene>
    <name evidence="1" type="ORF">C7959_104102</name>
</gene>
<comment type="caution">
    <text evidence="1">The sequence shown here is derived from an EMBL/GenBank/DDBJ whole genome shotgun (WGS) entry which is preliminary data.</text>
</comment>
<accession>A0A4R8H0X5</accession>
<name>A0A4R8H0X5_9FIRM</name>
<dbReference type="Pfam" id="PF10127">
    <property type="entry name" value="RlaP"/>
    <property type="match status" value="1"/>
</dbReference>
<dbReference type="Proteomes" id="UP000295832">
    <property type="component" value="Unassembled WGS sequence"/>
</dbReference>
<evidence type="ECO:0000313" key="2">
    <source>
        <dbReference type="Proteomes" id="UP000295832"/>
    </source>
</evidence>